<evidence type="ECO:0000256" key="1">
    <source>
        <dbReference type="SAM" id="Phobius"/>
    </source>
</evidence>
<organism evidence="2">
    <name type="scientific">Chitinibacter mangrovi</name>
    <dbReference type="NCBI Taxonomy" id="3153927"/>
    <lineage>
        <taxon>Bacteria</taxon>
        <taxon>Pseudomonadati</taxon>
        <taxon>Pseudomonadota</taxon>
        <taxon>Betaproteobacteria</taxon>
        <taxon>Neisseriales</taxon>
        <taxon>Chitinibacteraceae</taxon>
        <taxon>Chitinibacter</taxon>
    </lineage>
</organism>
<feature type="transmembrane region" description="Helical" evidence="1">
    <location>
        <begin position="111"/>
        <end position="131"/>
    </location>
</feature>
<gene>
    <name evidence="2" type="ORF">ABHF33_09275</name>
</gene>
<keyword evidence="1" id="KW-0472">Membrane</keyword>
<dbReference type="EMBL" id="CP157355">
    <property type="protein sequence ID" value="XBL99269.1"/>
    <property type="molecule type" value="Genomic_DNA"/>
</dbReference>
<reference evidence="2" key="1">
    <citation type="submission" date="2024-05" db="EMBL/GenBank/DDBJ databases">
        <authorList>
            <person name="Yang L."/>
            <person name="Pan L."/>
        </authorList>
    </citation>
    <scope>NUCLEOTIDE SEQUENCE</scope>
    <source>
        <strain evidence="2">FCG-7</strain>
    </source>
</reference>
<feature type="transmembrane region" description="Helical" evidence="1">
    <location>
        <begin position="50"/>
        <end position="69"/>
    </location>
</feature>
<protein>
    <submittedName>
        <fullName evidence="2">Uncharacterized protein</fullName>
    </submittedName>
</protein>
<dbReference type="KEGG" id="cmav:ABHF33_09275"/>
<feature type="transmembrane region" description="Helical" evidence="1">
    <location>
        <begin position="12"/>
        <end position="30"/>
    </location>
</feature>
<accession>A0AAU7F3N4</accession>
<proteinExistence type="predicted"/>
<sequence length="150" mass="16779">MFEYDKVDNDHTADVIIIYLIGALISYFPYQFLFPPKVCCDVGSMLLGSIFNLALQHFFGLVCCVALSVQLTTIKKTKTIHLTIATTFTAIGVTALHLVIGWAALLMLLSGIWYLPFAIATLMIVPSIIFWSTAYCCRYLNQTSEPKENQ</sequence>
<dbReference type="RefSeq" id="WP_348943700.1">
    <property type="nucleotide sequence ID" value="NZ_CP157355.1"/>
</dbReference>
<name>A0AAU7F3N4_9NEIS</name>
<dbReference type="AlphaFoldDB" id="A0AAU7F3N4"/>
<keyword evidence="1" id="KW-0812">Transmembrane</keyword>
<keyword evidence="1" id="KW-1133">Transmembrane helix</keyword>
<feature type="transmembrane region" description="Helical" evidence="1">
    <location>
        <begin position="81"/>
        <end position="105"/>
    </location>
</feature>
<evidence type="ECO:0000313" key="2">
    <source>
        <dbReference type="EMBL" id="XBL99269.1"/>
    </source>
</evidence>